<reference evidence="3" key="1">
    <citation type="submission" date="2021-03" db="EMBL/GenBank/DDBJ databases">
        <authorList>
            <person name="Bekaert M."/>
        </authorList>
    </citation>
    <scope>NUCLEOTIDE SEQUENCE</scope>
</reference>
<dbReference type="Proteomes" id="UP000683360">
    <property type="component" value="Unassembled WGS sequence"/>
</dbReference>
<name>A0A8S3V9M0_MYTED</name>
<organism evidence="3 4">
    <name type="scientific">Mytilus edulis</name>
    <name type="common">Blue mussel</name>
    <dbReference type="NCBI Taxonomy" id="6550"/>
    <lineage>
        <taxon>Eukaryota</taxon>
        <taxon>Metazoa</taxon>
        <taxon>Spiralia</taxon>
        <taxon>Lophotrochozoa</taxon>
        <taxon>Mollusca</taxon>
        <taxon>Bivalvia</taxon>
        <taxon>Autobranchia</taxon>
        <taxon>Pteriomorphia</taxon>
        <taxon>Mytilida</taxon>
        <taxon>Mytiloidea</taxon>
        <taxon>Mytilidae</taxon>
        <taxon>Mytilinae</taxon>
        <taxon>Mytilus</taxon>
    </lineage>
</organism>
<proteinExistence type="predicted"/>
<dbReference type="InterPro" id="IPR036055">
    <property type="entry name" value="LDL_receptor-like_sf"/>
</dbReference>
<dbReference type="PROSITE" id="PS50068">
    <property type="entry name" value="LDLRA_2"/>
    <property type="match status" value="2"/>
</dbReference>
<comment type="caution">
    <text evidence="3">The sequence shown here is derived from an EMBL/GenBank/DDBJ whole genome shotgun (WGS) entry which is preliminary data.</text>
</comment>
<accession>A0A8S3V9M0</accession>
<dbReference type="EMBL" id="CAJPWZ010003244">
    <property type="protein sequence ID" value="CAG2254383.1"/>
    <property type="molecule type" value="Genomic_DNA"/>
</dbReference>
<evidence type="ECO:0000313" key="3">
    <source>
        <dbReference type="EMBL" id="CAG2254383.1"/>
    </source>
</evidence>
<gene>
    <name evidence="3" type="ORF">MEDL_65903</name>
</gene>
<keyword evidence="1" id="KW-1015">Disulfide bond</keyword>
<sequence>MKEQKRNCASGFTKCRDGIHCFPYSSLCDGQEVYCADGSDEDDEFCKETINQDTIKLKTRFYEYLRSLSLKGHEKRIMKVYQVANMTLKFVYYAFLVFVNSCILKSSVDAAAQTCPSTHAKCRDGIQCFPLQDLCDGDNTYCLDQSDEDPDFCREQSCPEFDGWGGWNGWRKCRDGKQCFNAKGLCDDDPAYCNDESDQDPDFCKIHECGNDYVKCRDGIQCIHRNRLCDGYRWSPKIDCVDQKENDRVPHEVTRLRAQRWLYRQLDFCSDF</sequence>
<dbReference type="AlphaFoldDB" id="A0A8S3V9M0"/>
<dbReference type="OrthoDB" id="6163359at2759"/>
<comment type="caution">
    <text evidence="2">Lacks conserved residue(s) required for the propagation of feature annotation.</text>
</comment>
<evidence type="ECO:0000313" key="4">
    <source>
        <dbReference type="Proteomes" id="UP000683360"/>
    </source>
</evidence>
<dbReference type="SMART" id="SM00192">
    <property type="entry name" value="LDLa"/>
    <property type="match status" value="3"/>
</dbReference>
<protein>
    <submittedName>
        <fullName evidence="3">LRP2</fullName>
    </submittedName>
</protein>
<evidence type="ECO:0000256" key="1">
    <source>
        <dbReference type="ARBA" id="ARBA00023157"/>
    </source>
</evidence>
<evidence type="ECO:0000256" key="2">
    <source>
        <dbReference type="PROSITE-ProRule" id="PRU00124"/>
    </source>
</evidence>
<dbReference type="InterPro" id="IPR002172">
    <property type="entry name" value="LDrepeatLR_classA_rpt"/>
</dbReference>
<dbReference type="Gene3D" id="4.10.400.10">
    <property type="entry name" value="Low-density Lipoprotein Receptor"/>
    <property type="match status" value="2"/>
</dbReference>
<dbReference type="SUPFAM" id="SSF57424">
    <property type="entry name" value="LDL receptor-like module"/>
    <property type="match status" value="1"/>
</dbReference>
<keyword evidence="4" id="KW-1185">Reference proteome</keyword>